<dbReference type="PANTHER" id="PTHR30006">
    <property type="entry name" value="THIAMINE-BINDING PERIPLASMIC PROTEIN-RELATED"/>
    <property type="match status" value="1"/>
</dbReference>
<evidence type="ECO:0000313" key="4">
    <source>
        <dbReference type="EMBL" id="GGA96799.1"/>
    </source>
</evidence>
<dbReference type="InterPro" id="IPR006059">
    <property type="entry name" value="SBP"/>
</dbReference>
<dbReference type="SUPFAM" id="SSF53850">
    <property type="entry name" value="Periplasmic binding protein-like II"/>
    <property type="match status" value="1"/>
</dbReference>
<dbReference type="EMBL" id="BMDY01000003">
    <property type="protein sequence ID" value="GGA96799.1"/>
    <property type="molecule type" value="Genomic_DNA"/>
</dbReference>
<dbReference type="RefSeq" id="WP_055732772.1">
    <property type="nucleotide sequence ID" value="NZ_BMDY01000003.1"/>
</dbReference>
<accession>A0ABQ1HZ65</accession>
<evidence type="ECO:0000256" key="2">
    <source>
        <dbReference type="ARBA" id="ARBA00022729"/>
    </source>
</evidence>
<keyword evidence="2 3" id="KW-0732">Signal</keyword>
<dbReference type="Pfam" id="PF01547">
    <property type="entry name" value="SBP_bac_1"/>
    <property type="match status" value="1"/>
</dbReference>
<dbReference type="PIRSF" id="PIRSF002825">
    <property type="entry name" value="CfbpA"/>
    <property type="match status" value="1"/>
</dbReference>
<dbReference type="Proteomes" id="UP000651977">
    <property type="component" value="Unassembled WGS sequence"/>
</dbReference>
<organism evidence="4 5">
    <name type="scientific">Agarivorans gilvus</name>
    <dbReference type="NCBI Taxonomy" id="680279"/>
    <lineage>
        <taxon>Bacteria</taxon>
        <taxon>Pseudomonadati</taxon>
        <taxon>Pseudomonadota</taxon>
        <taxon>Gammaproteobacteria</taxon>
        <taxon>Alteromonadales</taxon>
        <taxon>Alteromonadaceae</taxon>
        <taxon>Agarivorans</taxon>
    </lineage>
</organism>
<evidence type="ECO:0000313" key="5">
    <source>
        <dbReference type="Proteomes" id="UP000651977"/>
    </source>
</evidence>
<evidence type="ECO:0000256" key="1">
    <source>
        <dbReference type="ARBA" id="ARBA00008520"/>
    </source>
</evidence>
<feature type="chain" id="PRO_5046690675" evidence="3">
    <location>
        <begin position="25"/>
        <end position="344"/>
    </location>
</feature>
<dbReference type="InterPro" id="IPR026045">
    <property type="entry name" value="Ferric-bd"/>
</dbReference>
<feature type="signal peptide" evidence="3">
    <location>
        <begin position="1"/>
        <end position="24"/>
    </location>
</feature>
<reference evidence="5" key="1">
    <citation type="journal article" date="2019" name="Int. J. Syst. Evol. Microbiol.">
        <title>The Global Catalogue of Microorganisms (GCM) 10K type strain sequencing project: providing services to taxonomists for standard genome sequencing and annotation.</title>
        <authorList>
            <consortium name="The Broad Institute Genomics Platform"/>
            <consortium name="The Broad Institute Genome Sequencing Center for Infectious Disease"/>
            <person name="Wu L."/>
            <person name="Ma J."/>
        </authorList>
    </citation>
    <scope>NUCLEOTIDE SEQUENCE [LARGE SCALE GENOMIC DNA]</scope>
    <source>
        <strain evidence="5">CGMCC 1.10131</strain>
    </source>
</reference>
<comment type="caution">
    <text evidence="4">The sequence shown here is derived from an EMBL/GenBank/DDBJ whole genome shotgun (WGS) entry which is preliminary data.</text>
</comment>
<protein>
    <submittedName>
        <fullName evidence="4">Iron ABC transporter substrate-binding protein</fullName>
    </submittedName>
</protein>
<evidence type="ECO:0000256" key="3">
    <source>
        <dbReference type="SAM" id="SignalP"/>
    </source>
</evidence>
<dbReference type="PANTHER" id="PTHR30006:SF15">
    <property type="entry name" value="IRON-UTILIZATION PERIPLASMIC PROTEIN"/>
    <property type="match status" value="1"/>
</dbReference>
<comment type="similarity">
    <text evidence="1">Belongs to the bacterial solute-binding protein 1 family.</text>
</comment>
<sequence length="344" mass="37780">MKKFGFFSTLPLLASLLVAGPSYAGEEVNLYSYRQQSLLQPLTDAFTAETGIKVNVVHAEKGLAEKIKAAGANNPADLVLTVDIGRLEEVRAAGLLAPVNSPVLNEVVPSHLRHPDNLWFALTTRARVIYADKDRVKEGELKSLNDLADPKWKGRICTRSGKHVYNIGLIASVIAEDGEAVAETWLRGVKANLARKPQGNDRAQAKAIFEGQCDIAIANRYYMGKMFYNTKSPEQQQWAEQIRVVYLDQQVGGRGQHINISGAGLLNTAKNKDNAIKLLEFLVGETAQGLYATANFEEPVREGIETDEFIESLGSFKADRISLQEVAEQRAAAARLVDRVGFDL</sequence>
<dbReference type="Gene3D" id="3.40.190.10">
    <property type="entry name" value="Periplasmic binding protein-like II"/>
    <property type="match status" value="2"/>
</dbReference>
<keyword evidence="5" id="KW-1185">Reference proteome</keyword>
<proteinExistence type="inferred from homology"/>
<name>A0ABQ1HZ65_9ALTE</name>
<gene>
    <name evidence="4" type="ORF">GCM10007414_07230</name>
</gene>